<comment type="caution">
    <text evidence="2">The sequence shown here is derived from an EMBL/GenBank/DDBJ whole genome shotgun (WGS) entry which is preliminary data.</text>
</comment>
<gene>
    <name evidence="2" type="ORF">GCM10010082_22300</name>
</gene>
<protein>
    <submittedName>
        <fullName evidence="2">Uncharacterized protein</fullName>
    </submittedName>
</protein>
<dbReference type="Proteomes" id="UP000604243">
    <property type="component" value="Unassembled WGS sequence"/>
</dbReference>
<keyword evidence="3" id="KW-1185">Reference proteome</keyword>
<accession>A0ABQ3FKX3</accession>
<dbReference type="EMBL" id="BMZM01000003">
    <property type="protein sequence ID" value="GHC28442.1"/>
    <property type="molecule type" value="Genomic_DNA"/>
</dbReference>
<reference evidence="3" key="1">
    <citation type="journal article" date="2019" name="Int. J. Syst. Evol. Microbiol.">
        <title>The Global Catalogue of Microorganisms (GCM) 10K type strain sequencing project: providing services to taxonomists for standard genome sequencing and annotation.</title>
        <authorList>
            <consortium name="The Broad Institute Genomics Platform"/>
            <consortium name="The Broad Institute Genome Sequencing Center for Infectious Disease"/>
            <person name="Wu L."/>
            <person name="Ma J."/>
        </authorList>
    </citation>
    <scope>NUCLEOTIDE SEQUENCE [LARGE SCALE GENOMIC DNA]</scope>
    <source>
        <strain evidence="3">KCTC 42082</strain>
    </source>
</reference>
<evidence type="ECO:0000313" key="3">
    <source>
        <dbReference type="Proteomes" id="UP000604243"/>
    </source>
</evidence>
<name>A0ABQ3FKX3_9GAMM</name>
<evidence type="ECO:0000313" key="2">
    <source>
        <dbReference type="EMBL" id="GHC28442.1"/>
    </source>
</evidence>
<organism evidence="2 3">
    <name type="scientific">Kushneria pakistanensis</name>
    <dbReference type="NCBI Taxonomy" id="1508770"/>
    <lineage>
        <taxon>Bacteria</taxon>
        <taxon>Pseudomonadati</taxon>
        <taxon>Pseudomonadota</taxon>
        <taxon>Gammaproteobacteria</taxon>
        <taxon>Oceanospirillales</taxon>
        <taxon>Halomonadaceae</taxon>
        <taxon>Kushneria</taxon>
    </lineage>
</organism>
<evidence type="ECO:0000256" key="1">
    <source>
        <dbReference type="SAM" id="MobiDB-lite"/>
    </source>
</evidence>
<sequence length="54" mass="5689">MNGREFLHGISLGQGAAPEEVAAPHEELKNKGRYCSQTTTCPSPAARAVIPPAE</sequence>
<proteinExistence type="predicted"/>
<feature type="region of interest" description="Disordered" evidence="1">
    <location>
        <begin position="1"/>
        <end position="24"/>
    </location>
</feature>